<evidence type="ECO:0000313" key="3">
    <source>
        <dbReference type="EMBL" id="XBH05642.1"/>
    </source>
</evidence>
<gene>
    <name evidence="3" type="ORF">V5E97_06365</name>
</gene>
<dbReference type="EMBL" id="CP155447">
    <property type="protein sequence ID" value="XBH05642.1"/>
    <property type="molecule type" value="Genomic_DNA"/>
</dbReference>
<dbReference type="RefSeq" id="WP_406698489.1">
    <property type="nucleotide sequence ID" value="NZ_CP155447.1"/>
</dbReference>
<protein>
    <submittedName>
        <fullName evidence="3">Zinc ribbon domain-containing protein</fullName>
    </submittedName>
</protein>
<evidence type="ECO:0000259" key="2">
    <source>
        <dbReference type="SMART" id="SM00834"/>
    </source>
</evidence>
<organism evidence="3">
    <name type="scientific">Singulisphaera sp. Ch08</name>
    <dbReference type="NCBI Taxonomy" id="3120278"/>
    <lineage>
        <taxon>Bacteria</taxon>
        <taxon>Pseudomonadati</taxon>
        <taxon>Planctomycetota</taxon>
        <taxon>Planctomycetia</taxon>
        <taxon>Isosphaerales</taxon>
        <taxon>Isosphaeraceae</taxon>
        <taxon>Singulisphaera</taxon>
    </lineage>
</organism>
<dbReference type="SMART" id="SM00834">
    <property type="entry name" value="CxxC_CXXC_SSSS"/>
    <property type="match status" value="1"/>
</dbReference>
<evidence type="ECO:0000256" key="1">
    <source>
        <dbReference type="SAM" id="MobiDB-lite"/>
    </source>
</evidence>
<dbReference type="AlphaFoldDB" id="A0AAU7CL31"/>
<dbReference type="InterPro" id="IPR013429">
    <property type="entry name" value="Regulatory_FmdB_Zinc_ribbon"/>
</dbReference>
<accession>A0AAU7CL31</accession>
<proteinExistence type="predicted"/>
<dbReference type="NCBIfam" id="TIGR02605">
    <property type="entry name" value="CxxC_CxxC_SSSS"/>
    <property type="match status" value="1"/>
</dbReference>
<sequence>MRPATLTTGSPNFHNGAIPAARPPEPPNMPIHEYRCEPCDHTFETLIRGQGDTPHCPQCGGIDLHKQFSVPASAQTGGRAGSSLPVCGPSPSFGCGSGPCGSGMCSAD</sequence>
<reference evidence="3" key="1">
    <citation type="submission" date="2024-05" db="EMBL/GenBank/DDBJ databases">
        <title>Planctomycetes of the genus Singulisphaera possess chitinolytic capabilities.</title>
        <authorList>
            <person name="Ivanova A."/>
        </authorList>
    </citation>
    <scope>NUCLEOTIDE SEQUENCE</scope>
    <source>
        <strain evidence="3">Ch08T</strain>
    </source>
</reference>
<feature type="domain" description="Putative regulatory protein FmdB zinc ribbon" evidence="2">
    <location>
        <begin position="29"/>
        <end position="69"/>
    </location>
</feature>
<dbReference type="Pfam" id="PF09723">
    <property type="entry name" value="Zn_ribbon_8"/>
    <property type="match status" value="1"/>
</dbReference>
<feature type="region of interest" description="Disordered" evidence="1">
    <location>
        <begin position="1"/>
        <end position="26"/>
    </location>
</feature>
<feature type="compositionally biased region" description="Polar residues" evidence="1">
    <location>
        <begin position="1"/>
        <end position="13"/>
    </location>
</feature>
<name>A0AAU7CL31_9BACT</name>